<keyword evidence="4" id="KW-0175">Coiled coil</keyword>
<dbReference type="Gene3D" id="2.30.29.30">
    <property type="entry name" value="Pleckstrin-homology domain (PH domain)/Phosphotyrosine-binding domain (PTB)"/>
    <property type="match status" value="1"/>
</dbReference>
<dbReference type="PANTHER" id="PTHR45872:SF2">
    <property type="entry name" value="RHO GUANINE NUCLEOTIDE EXCHANGE FACTOR 2, ISOFORM D"/>
    <property type="match status" value="1"/>
</dbReference>
<protein>
    <submittedName>
        <fullName evidence="9">Uncharacterized protein</fullName>
    </submittedName>
</protein>
<evidence type="ECO:0000259" key="8">
    <source>
        <dbReference type="PROSITE" id="PS50010"/>
    </source>
</evidence>
<dbReference type="InterPro" id="IPR041020">
    <property type="entry name" value="PH_16"/>
</dbReference>
<dbReference type="InterPro" id="IPR011993">
    <property type="entry name" value="PH-like_dom_sf"/>
</dbReference>
<gene>
    <name evidence="9" type="ORF">OSB1V03_LOCUS3640</name>
</gene>
<dbReference type="GO" id="GO:0007186">
    <property type="term" value="P:G protein-coupled receptor signaling pathway"/>
    <property type="evidence" value="ECO:0007669"/>
    <property type="project" value="TreeGrafter"/>
</dbReference>
<dbReference type="Gene3D" id="1.20.900.10">
    <property type="entry name" value="Dbl homology (DH) domain"/>
    <property type="match status" value="1"/>
</dbReference>
<evidence type="ECO:0000313" key="9">
    <source>
        <dbReference type="EMBL" id="CAD7623180.1"/>
    </source>
</evidence>
<feature type="compositionally biased region" description="Polar residues" evidence="5">
    <location>
        <begin position="588"/>
        <end position="597"/>
    </location>
</feature>
<dbReference type="SMART" id="SM00325">
    <property type="entry name" value="RhoGEF"/>
    <property type="match status" value="1"/>
</dbReference>
<evidence type="ECO:0000256" key="5">
    <source>
        <dbReference type="SAM" id="MobiDB-lite"/>
    </source>
</evidence>
<proteinExistence type="predicted"/>
<evidence type="ECO:0000256" key="4">
    <source>
        <dbReference type="ARBA" id="ARBA00023054"/>
    </source>
</evidence>
<accession>A0A7R9KJS8</accession>
<feature type="region of interest" description="Disordered" evidence="5">
    <location>
        <begin position="65"/>
        <end position="174"/>
    </location>
</feature>
<dbReference type="EMBL" id="OC856087">
    <property type="protein sequence ID" value="CAD7623180.1"/>
    <property type="molecule type" value="Genomic_DNA"/>
</dbReference>
<dbReference type="InterPro" id="IPR035899">
    <property type="entry name" value="DBL_dom_sf"/>
</dbReference>
<dbReference type="GO" id="GO:0005737">
    <property type="term" value="C:cytoplasm"/>
    <property type="evidence" value="ECO:0007669"/>
    <property type="project" value="UniProtKB-SubCell"/>
</dbReference>
<evidence type="ECO:0000256" key="1">
    <source>
        <dbReference type="ARBA" id="ARBA00004496"/>
    </source>
</evidence>
<evidence type="ECO:0000256" key="2">
    <source>
        <dbReference type="ARBA" id="ARBA00022490"/>
    </source>
</evidence>
<dbReference type="Pfam" id="PF17838">
    <property type="entry name" value="PH_16"/>
    <property type="match status" value="1"/>
</dbReference>
<keyword evidence="6" id="KW-0732">Signal</keyword>
<dbReference type="Pfam" id="PF00621">
    <property type="entry name" value="RhoGEF"/>
    <property type="match status" value="1"/>
</dbReference>
<dbReference type="SUPFAM" id="SSF50729">
    <property type="entry name" value="PH domain-like"/>
    <property type="match status" value="1"/>
</dbReference>
<name>A0A7R9KJS8_9ACAR</name>
<dbReference type="CDD" id="cd00160">
    <property type="entry name" value="RhoGEF"/>
    <property type="match status" value="1"/>
</dbReference>
<dbReference type="GO" id="GO:0001664">
    <property type="term" value="F:G protein-coupled receptor binding"/>
    <property type="evidence" value="ECO:0007669"/>
    <property type="project" value="TreeGrafter"/>
</dbReference>
<evidence type="ECO:0000259" key="7">
    <source>
        <dbReference type="PROSITE" id="PS50003"/>
    </source>
</evidence>
<feature type="chain" id="PRO_5036210935" evidence="6">
    <location>
        <begin position="19"/>
        <end position="768"/>
    </location>
</feature>
<dbReference type="InterPro" id="IPR001849">
    <property type="entry name" value="PH_domain"/>
</dbReference>
<comment type="subcellular location">
    <subcellularLocation>
        <location evidence="1">Cytoplasm</location>
    </subcellularLocation>
</comment>
<feature type="compositionally biased region" description="Low complexity" evidence="5">
    <location>
        <begin position="138"/>
        <end position="152"/>
    </location>
</feature>
<dbReference type="PROSITE" id="PS50003">
    <property type="entry name" value="PH_DOMAIN"/>
    <property type="match status" value="1"/>
</dbReference>
<reference evidence="9" key="1">
    <citation type="submission" date="2020-11" db="EMBL/GenBank/DDBJ databases">
        <authorList>
            <person name="Tran Van P."/>
        </authorList>
    </citation>
    <scope>NUCLEOTIDE SEQUENCE</scope>
</reference>
<dbReference type="SUPFAM" id="SSF48065">
    <property type="entry name" value="DBL homology domain (DH-domain)"/>
    <property type="match status" value="1"/>
</dbReference>
<dbReference type="SMART" id="SM00233">
    <property type="entry name" value="PH"/>
    <property type="match status" value="1"/>
</dbReference>
<evidence type="ECO:0000256" key="3">
    <source>
        <dbReference type="ARBA" id="ARBA00022553"/>
    </source>
</evidence>
<sequence length="768" mass="85458">MGFLTTNFIVHIIRVILTRCLNDSLREMVFVGVVVVDLDPLVVLSPVAEVGECVVPPLCQCSKRKTAPSYRKRSDPALTTTQTNTLANNTLTHDPNASPGVAGGSPTTSSPEKWAISSSEDEDDQSQSDAYQHGGAGTPTNNNNNTSPGGTPQHTVDEDTPPPLPPRPPSEKRKQIRNEIIESEESHVERLKFIHHVFYKPLQKDGLLTADQLSAVFSNTKRLMKVHNRICKMLNATNKSFEQLVCDIFCGPLGNQLEAEASVFCTRTLNGMDTWRARKKDSRLKNFLDPELRTKGIPDCSLARLSLEDLLAGLFQRPLRYPLLLDRLLQATPSDSIEYEQIARALARSRDIASRVNEETRKAESKQRLSVIKSKTDIAGPNLTLDFNDQNLLYEGPLTWRITKQKEVHVWLILTDRILVILTRDSSSDNKFTLKNHTNPSVKNNMMNNKTQHSPIVLLHDLFTRDVATDQNSFFLISTDQDVFYEFAANNPNEKKQWKESISKANKTSLNKQHVIKLKDLTSQPSAEEEIKPKDEELEPERPDTEDVSATVVVAGAAAALTTDDQNNNSNAAPEESQPVAGGEETNESQSTQTPRQSRVEGIIRYVREDEVRPQLISPTRVTISSENFAEALAVHSPEHRIKEIDDSVRHLLNEKRSILAKMRGIKDQYEWTVVSDLGEHDEVSSAAREVTFFDRAMSLVSTLGTTGLTANSYAPLVSLRDQIDALLARLTLSQMDSRAVADGAGGHDDSGRYLGANESSDETAVYF</sequence>
<dbReference type="PANTHER" id="PTHR45872">
    <property type="entry name" value="RHO GUANINE NUCLEOTIDE EXCHANGE FACTOR 2, ISOFORM D"/>
    <property type="match status" value="1"/>
</dbReference>
<feature type="region of interest" description="Disordered" evidence="5">
    <location>
        <begin position="561"/>
        <end position="600"/>
    </location>
</feature>
<dbReference type="Proteomes" id="UP000759131">
    <property type="component" value="Unassembled WGS sequence"/>
</dbReference>
<feature type="domain" description="PH" evidence="7">
    <location>
        <begin position="391"/>
        <end position="507"/>
    </location>
</feature>
<dbReference type="EMBL" id="CAJPIZ010001512">
    <property type="protein sequence ID" value="CAG2103610.1"/>
    <property type="molecule type" value="Genomic_DNA"/>
</dbReference>
<evidence type="ECO:0000313" key="10">
    <source>
        <dbReference type="Proteomes" id="UP000759131"/>
    </source>
</evidence>
<keyword evidence="3" id="KW-0597">Phosphoprotein</keyword>
<organism evidence="9">
    <name type="scientific">Medioppia subpectinata</name>
    <dbReference type="NCBI Taxonomy" id="1979941"/>
    <lineage>
        <taxon>Eukaryota</taxon>
        <taxon>Metazoa</taxon>
        <taxon>Ecdysozoa</taxon>
        <taxon>Arthropoda</taxon>
        <taxon>Chelicerata</taxon>
        <taxon>Arachnida</taxon>
        <taxon>Acari</taxon>
        <taxon>Acariformes</taxon>
        <taxon>Sarcoptiformes</taxon>
        <taxon>Oribatida</taxon>
        <taxon>Brachypylina</taxon>
        <taxon>Oppioidea</taxon>
        <taxon>Oppiidae</taxon>
        <taxon>Medioppia</taxon>
    </lineage>
</organism>
<feature type="compositionally biased region" description="Low complexity" evidence="5">
    <location>
        <begin position="77"/>
        <end position="92"/>
    </location>
</feature>
<dbReference type="OrthoDB" id="2272012at2759"/>
<evidence type="ECO:0000256" key="6">
    <source>
        <dbReference type="SAM" id="SignalP"/>
    </source>
</evidence>
<feature type="signal peptide" evidence="6">
    <location>
        <begin position="1"/>
        <end position="18"/>
    </location>
</feature>
<dbReference type="InterPro" id="IPR000219">
    <property type="entry name" value="DH_dom"/>
</dbReference>
<dbReference type="GO" id="GO:0005085">
    <property type="term" value="F:guanyl-nucleotide exchange factor activity"/>
    <property type="evidence" value="ECO:0007669"/>
    <property type="project" value="InterPro"/>
</dbReference>
<feature type="region of interest" description="Disordered" evidence="5">
    <location>
        <begin position="742"/>
        <end position="768"/>
    </location>
</feature>
<feature type="region of interest" description="Disordered" evidence="5">
    <location>
        <begin position="519"/>
        <end position="547"/>
    </location>
</feature>
<keyword evidence="2" id="KW-0963">Cytoplasm</keyword>
<dbReference type="AlphaFoldDB" id="A0A7R9KJS8"/>
<keyword evidence="10" id="KW-1185">Reference proteome</keyword>
<feature type="compositionally biased region" description="Basic and acidic residues" evidence="5">
    <location>
        <begin position="529"/>
        <end position="545"/>
    </location>
</feature>
<feature type="domain" description="DH" evidence="8">
    <location>
        <begin position="172"/>
        <end position="359"/>
    </location>
</feature>
<dbReference type="PROSITE" id="PS50010">
    <property type="entry name" value="DH_2"/>
    <property type="match status" value="1"/>
</dbReference>